<proteinExistence type="predicted"/>
<feature type="region of interest" description="Disordered" evidence="1">
    <location>
        <begin position="74"/>
        <end position="139"/>
    </location>
</feature>
<dbReference type="EMBL" id="JAOTOJ010000019">
    <property type="protein sequence ID" value="KAK9390996.1"/>
    <property type="molecule type" value="Genomic_DNA"/>
</dbReference>
<feature type="compositionally biased region" description="Basic and acidic residues" evidence="1">
    <location>
        <begin position="8"/>
        <end position="36"/>
    </location>
</feature>
<dbReference type="Proteomes" id="UP001474421">
    <property type="component" value="Unassembled WGS sequence"/>
</dbReference>
<evidence type="ECO:0000313" key="2">
    <source>
        <dbReference type="EMBL" id="KAK9390996.1"/>
    </source>
</evidence>
<feature type="compositionally biased region" description="Basic and acidic residues" evidence="1">
    <location>
        <begin position="126"/>
        <end position="139"/>
    </location>
</feature>
<evidence type="ECO:0000256" key="1">
    <source>
        <dbReference type="SAM" id="MobiDB-lite"/>
    </source>
</evidence>
<sequence>MKQNRGLKSHEFQREKEPRLEQFKGQEEHRERKAESPDLLQKAFQSKSSQSKTSRSSLIIPVTVKILFLRSTSPSVTTRDQNGVSTTTLGIPSSEQPSAGHQGSSQESRSRSSRRCVASNGNRVKAGGEDGTRDDHNDRRRLDHDLCRWDLVDGLWVDSSQGSQFSRTHASSEVTTCKATHASSLKATSKTSTTKAKASQVTSRGTSKGTSRSTSRPNSKLWDGGTRWDDAGWRTESYCCNLQRRSRRSQVKPKEKEEKEEKTMNAHISIVYPISLLPVSRDKFS</sequence>
<feature type="compositionally biased region" description="Polar residues" evidence="1">
    <location>
        <begin position="74"/>
        <end position="103"/>
    </location>
</feature>
<protein>
    <submittedName>
        <fullName evidence="2">Uncharacterized protein</fullName>
    </submittedName>
</protein>
<dbReference type="AlphaFoldDB" id="A0AAW1ANA6"/>
<keyword evidence="3" id="KW-1185">Reference proteome</keyword>
<feature type="compositionally biased region" description="Polar residues" evidence="1">
    <location>
        <begin position="160"/>
        <end position="177"/>
    </location>
</feature>
<feature type="compositionally biased region" description="Low complexity" evidence="1">
    <location>
        <begin position="39"/>
        <end position="56"/>
    </location>
</feature>
<gene>
    <name evidence="2" type="ORF">NXF25_018326</name>
</gene>
<feature type="region of interest" description="Disordered" evidence="1">
    <location>
        <begin position="1"/>
        <end position="56"/>
    </location>
</feature>
<feature type="region of interest" description="Disordered" evidence="1">
    <location>
        <begin position="160"/>
        <end position="226"/>
    </location>
</feature>
<accession>A0AAW1ANA6</accession>
<feature type="compositionally biased region" description="Low complexity" evidence="1">
    <location>
        <begin position="178"/>
        <end position="216"/>
    </location>
</feature>
<name>A0AAW1ANA6_CROAD</name>
<evidence type="ECO:0000313" key="3">
    <source>
        <dbReference type="Proteomes" id="UP001474421"/>
    </source>
</evidence>
<comment type="caution">
    <text evidence="2">The sequence shown here is derived from an EMBL/GenBank/DDBJ whole genome shotgun (WGS) entry which is preliminary data.</text>
</comment>
<organism evidence="2 3">
    <name type="scientific">Crotalus adamanteus</name>
    <name type="common">Eastern diamondback rattlesnake</name>
    <dbReference type="NCBI Taxonomy" id="8729"/>
    <lineage>
        <taxon>Eukaryota</taxon>
        <taxon>Metazoa</taxon>
        <taxon>Chordata</taxon>
        <taxon>Craniata</taxon>
        <taxon>Vertebrata</taxon>
        <taxon>Euteleostomi</taxon>
        <taxon>Lepidosauria</taxon>
        <taxon>Squamata</taxon>
        <taxon>Bifurcata</taxon>
        <taxon>Unidentata</taxon>
        <taxon>Episquamata</taxon>
        <taxon>Toxicofera</taxon>
        <taxon>Serpentes</taxon>
        <taxon>Colubroidea</taxon>
        <taxon>Viperidae</taxon>
        <taxon>Crotalinae</taxon>
        <taxon>Crotalus</taxon>
    </lineage>
</organism>
<reference evidence="2 3" key="1">
    <citation type="journal article" date="2024" name="Proc. Natl. Acad. Sci. U.S.A.">
        <title>The genetic regulatory architecture and epigenomic basis for age-related changes in rattlesnake venom.</title>
        <authorList>
            <person name="Hogan M.P."/>
            <person name="Holding M.L."/>
            <person name="Nystrom G.S."/>
            <person name="Colston T.J."/>
            <person name="Bartlett D.A."/>
            <person name="Mason A.J."/>
            <person name="Ellsworth S.A."/>
            <person name="Rautsaw R.M."/>
            <person name="Lawrence K.C."/>
            <person name="Strickland J.L."/>
            <person name="He B."/>
            <person name="Fraser P."/>
            <person name="Margres M.J."/>
            <person name="Gilbert D.M."/>
            <person name="Gibbs H.L."/>
            <person name="Parkinson C.L."/>
            <person name="Rokyta D.R."/>
        </authorList>
    </citation>
    <scope>NUCLEOTIDE SEQUENCE [LARGE SCALE GENOMIC DNA]</scope>
    <source>
        <strain evidence="2">DRR0105</strain>
    </source>
</reference>